<dbReference type="AlphaFoldDB" id="A0A7X3FQK5"/>
<evidence type="ECO:0000313" key="1">
    <source>
        <dbReference type="EMBL" id="MVS98462.1"/>
    </source>
</evidence>
<accession>A0A7X3FQK5</accession>
<dbReference type="RefSeq" id="WP_157289392.1">
    <property type="nucleotide sequence ID" value="NZ_WQRF01000001.1"/>
</dbReference>
<proteinExistence type="predicted"/>
<keyword evidence="2" id="KW-1185">Reference proteome</keyword>
<dbReference type="EMBL" id="WQRF01000001">
    <property type="protein sequence ID" value="MVS98462.1"/>
    <property type="molecule type" value="Genomic_DNA"/>
</dbReference>
<comment type="caution">
    <text evidence="1">The sequence shown here is derived from an EMBL/GenBank/DDBJ whole genome shotgun (WGS) entry which is preliminary data.</text>
</comment>
<organism evidence="1 2">
    <name type="scientific">Devosia marina</name>
    <dbReference type="NCBI Taxonomy" id="2683198"/>
    <lineage>
        <taxon>Bacteria</taxon>
        <taxon>Pseudomonadati</taxon>
        <taxon>Pseudomonadota</taxon>
        <taxon>Alphaproteobacteria</taxon>
        <taxon>Hyphomicrobiales</taxon>
        <taxon>Devosiaceae</taxon>
        <taxon>Devosia</taxon>
    </lineage>
</organism>
<protein>
    <submittedName>
        <fullName evidence="1">Uncharacterized protein</fullName>
    </submittedName>
</protein>
<sequence>MDRKLEAAQRGKLAPQGGGVFGNILRVSFNQTEQDEKLKMTVFLPIFAYVPAMQTGRKWAQFESKRDKSNIEKIVHAVKRLEKSSLSIIPFCGPEYQDYTSVIGIYDGINMILEHDTGSKDALVELLDHLKGRKFCILVPDRRSFFDDITNPSLRVGWDWRVKGIQGQVLSIECDNFPLSKVGRMSGKPLYDHLTSNIMESATYLRHWSNGSKSRNSSKKNE</sequence>
<dbReference type="Proteomes" id="UP000438106">
    <property type="component" value="Unassembled WGS sequence"/>
</dbReference>
<evidence type="ECO:0000313" key="2">
    <source>
        <dbReference type="Proteomes" id="UP000438106"/>
    </source>
</evidence>
<name>A0A7X3FQK5_9HYPH</name>
<reference evidence="1 2" key="1">
    <citation type="submission" date="2019-12" db="EMBL/GenBank/DDBJ databases">
        <title>Devosia maris sp. nov., isolated from the deep seawater.</title>
        <authorList>
            <person name="Liu Y."/>
        </authorList>
    </citation>
    <scope>NUCLEOTIDE SEQUENCE [LARGE SCALE GENOMIC DNA]</scope>
    <source>
        <strain evidence="1 2">L53-10-65</strain>
    </source>
</reference>
<gene>
    <name evidence="1" type="ORF">GO014_05440</name>
</gene>